<evidence type="ECO:0000313" key="3">
    <source>
        <dbReference type="Proteomes" id="UP000182740"/>
    </source>
</evidence>
<name>A0A1K1SEI7_9PSEU</name>
<dbReference type="InterPro" id="IPR037523">
    <property type="entry name" value="VOC_core"/>
</dbReference>
<dbReference type="Gene3D" id="3.10.180.10">
    <property type="entry name" value="2,3-Dihydroxybiphenyl 1,2-Dioxygenase, domain 1"/>
    <property type="match status" value="1"/>
</dbReference>
<keyword evidence="3" id="KW-1185">Reference proteome</keyword>
<dbReference type="GO" id="GO:0051213">
    <property type="term" value="F:dioxygenase activity"/>
    <property type="evidence" value="ECO:0007669"/>
    <property type="project" value="UniProtKB-KW"/>
</dbReference>
<dbReference type="CDD" id="cd08351">
    <property type="entry name" value="ChaP_like"/>
    <property type="match status" value="1"/>
</dbReference>
<proteinExistence type="predicted"/>
<dbReference type="Pfam" id="PF00903">
    <property type="entry name" value="Glyoxalase"/>
    <property type="match status" value="1"/>
</dbReference>
<keyword evidence="2" id="KW-0223">Dioxygenase</keyword>
<accession>A0A1K1SEI7</accession>
<gene>
    <name evidence="2" type="ORF">SAMN04489730_5476</name>
</gene>
<organism evidence="2 3">
    <name type="scientific">Amycolatopsis australiensis</name>
    <dbReference type="NCBI Taxonomy" id="546364"/>
    <lineage>
        <taxon>Bacteria</taxon>
        <taxon>Bacillati</taxon>
        <taxon>Actinomycetota</taxon>
        <taxon>Actinomycetes</taxon>
        <taxon>Pseudonocardiales</taxon>
        <taxon>Pseudonocardiaceae</taxon>
        <taxon>Amycolatopsis</taxon>
    </lineage>
</organism>
<dbReference type="InterPro" id="IPR029068">
    <property type="entry name" value="Glyas_Bleomycin-R_OHBP_Dase"/>
</dbReference>
<keyword evidence="2" id="KW-0560">Oxidoreductase</keyword>
<dbReference type="PROSITE" id="PS51819">
    <property type="entry name" value="VOC"/>
    <property type="match status" value="1"/>
</dbReference>
<reference evidence="3" key="1">
    <citation type="submission" date="2016-11" db="EMBL/GenBank/DDBJ databases">
        <authorList>
            <person name="Varghese N."/>
            <person name="Submissions S."/>
        </authorList>
    </citation>
    <scope>NUCLEOTIDE SEQUENCE [LARGE SCALE GENOMIC DNA]</scope>
    <source>
        <strain evidence="3">DSM 44671</strain>
    </source>
</reference>
<dbReference type="EMBL" id="FPJG01000006">
    <property type="protein sequence ID" value="SFW82710.1"/>
    <property type="molecule type" value="Genomic_DNA"/>
</dbReference>
<feature type="domain" description="VOC" evidence="1">
    <location>
        <begin position="4"/>
        <end position="120"/>
    </location>
</feature>
<evidence type="ECO:0000313" key="2">
    <source>
        <dbReference type="EMBL" id="SFW82710.1"/>
    </source>
</evidence>
<dbReference type="OrthoDB" id="9810341at2"/>
<evidence type="ECO:0000259" key="1">
    <source>
        <dbReference type="PROSITE" id="PS51819"/>
    </source>
</evidence>
<sequence length="122" mass="13348">MSVELNHTIVWATDREKSAEFLAGILGLRTGPVTGPFVPIELANGVTLDYLRVDRVTAQHYAFLVGEADFDAAMARIEQAGIAYWADPFHERAGEVDVVGGGRRVYFADPDGHNMELLTRGS</sequence>
<dbReference type="Proteomes" id="UP000182740">
    <property type="component" value="Unassembled WGS sequence"/>
</dbReference>
<dbReference type="RefSeq" id="WP_072478952.1">
    <property type="nucleotide sequence ID" value="NZ_FPJG01000006.1"/>
</dbReference>
<dbReference type="AlphaFoldDB" id="A0A1K1SEI7"/>
<dbReference type="STRING" id="546364.SAMN04489730_5476"/>
<dbReference type="InterPro" id="IPR004360">
    <property type="entry name" value="Glyas_Fos-R_dOase_dom"/>
</dbReference>
<dbReference type="SUPFAM" id="SSF54593">
    <property type="entry name" value="Glyoxalase/Bleomycin resistance protein/Dihydroxybiphenyl dioxygenase"/>
    <property type="match status" value="1"/>
</dbReference>
<protein>
    <submittedName>
        <fullName evidence="2">Catechol 2,3-dioxygenase</fullName>
    </submittedName>
</protein>